<keyword evidence="7 10" id="KW-0472">Membrane</keyword>
<evidence type="ECO:0000256" key="11">
    <source>
        <dbReference type="RuleBase" id="RU003357"/>
    </source>
</evidence>
<dbReference type="AlphaFoldDB" id="A0A7Y9XXH8"/>
<keyword evidence="3 10" id="KW-1134">Transmembrane beta strand</keyword>
<proteinExistence type="inferred from homology"/>
<evidence type="ECO:0000256" key="9">
    <source>
        <dbReference type="ARBA" id="ARBA00023237"/>
    </source>
</evidence>
<dbReference type="Gene3D" id="2.170.130.10">
    <property type="entry name" value="TonB-dependent receptor, plug domain"/>
    <property type="match status" value="1"/>
</dbReference>
<evidence type="ECO:0000313" key="16">
    <source>
        <dbReference type="Proteomes" id="UP000522081"/>
    </source>
</evidence>
<evidence type="ECO:0000256" key="2">
    <source>
        <dbReference type="ARBA" id="ARBA00022448"/>
    </source>
</evidence>
<comment type="similarity">
    <text evidence="10 11">Belongs to the TonB-dependent receptor family.</text>
</comment>
<keyword evidence="6 11" id="KW-0798">TonB box</keyword>
<keyword evidence="2 10" id="KW-0813">Transport</keyword>
<dbReference type="PANTHER" id="PTHR30069">
    <property type="entry name" value="TONB-DEPENDENT OUTER MEMBRANE RECEPTOR"/>
    <property type="match status" value="1"/>
</dbReference>
<dbReference type="GO" id="GO:0044718">
    <property type="term" value="P:siderophore transmembrane transport"/>
    <property type="evidence" value="ECO:0007669"/>
    <property type="project" value="TreeGrafter"/>
</dbReference>
<evidence type="ECO:0000256" key="7">
    <source>
        <dbReference type="ARBA" id="ARBA00023136"/>
    </source>
</evidence>
<keyword evidence="9 10" id="KW-0998">Cell outer membrane</keyword>
<dbReference type="GO" id="GO:0015344">
    <property type="term" value="F:siderophore uptake transmembrane transporter activity"/>
    <property type="evidence" value="ECO:0007669"/>
    <property type="project" value="TreeGrafter"/>
</dbReference>
<dbReference type="EMBL" id="JACBZF010000005">
    <property type="protein sequence ID" value="NYH96416.1"/>
    <property type="molecule type" value="Genomic_DNA"/>
</dbReference>
<evidence type="ECO:0000313" key="15">
    <source>
        <dbReference type="EMBL" id="NYH96416.1"/>
    </source>
</evidence>
<protein>
    <submittedName>
        <fullName evidence="15">Iron complex outermembrane receptor protein</fullName>
    </submittedName>
</protein>
<keyword evidence="5 12" id="KW-0732">Signal</keyword>
<dbReference type="GO" id="GO:0009279">
    <property type="term" value="C:cell outer membrane"/>
    <property type="evidence" value="ECO:0007669"/>
    <property type="project" value="UniProtKB-SubCell"/>
</dbReference>
<dbReference type="InterPro" id="IPR000531">
    <property type="entry name" value="Beta-barrel_TonB"/>
</dbReference>
<name>A0A7Y9XXH8_9SPHN</name>
<evidence type="ECO:0000259" key="13">
    <source>
        <dbReference type="Pfam" id="PF00593"/>
    </source>
</evidence>
<feature type="domain" description="TonB-dependent receptor-like beta-barrel" evidence="13">
    <location>
        <begin position="312"/>
        <end position="778"/>
    </location>
</feature>
<feature type="signal peptide" evidence="12">
    <location>
        <begin position="1"/>
        <end position="28"/>
    </location>
</feature>
<feature type="chain" id="PRO_5031067873" evidence="12">
    <location>
        <begin position="29"/>
        <end position="813"/>
    </location>
</feature>
<dbReference type="Pfam" id="PF07715">
    <property type="entry name" value="Plug"/>
    <property type="match status" value="1"/>
</dbReference>
<keyword evidence="8 15" id="KW-0675">Receptor</keyword>
<dbReference type="InterPro" id="IPR012910">
    <property type="entry name" value="Plug_dom"/>
</dbReference>
<feature type="domain" description="TonB-dependent receptor plug" evidence="14">
    <location>
        <begin position="58"/>
        <end position="157"/>
    </location>
</feature>
<dbReference type="InterPro" id="IPR039426">
    <property type="entry name" value="TonB-dep_rcpt-like"/>
</dbReference>
<dbReference type="Proteomes" id="UP000522081">
    <property type="component" value="Unassembled WGS sequence"/>
</dbReference>
<comment type="caution">
    <text evidence="15">The sequence shown here is derived from an EMBL/GenBank/DDBJ whole genome shotgun (WGS) entry which is preliminary data.</text>
</comment>
<organism evidence="15 16">
    <name type="scientific">Novosphingobium marinum</name>
    <dbReference type="NCBI Taxonomy" id="1514948"/>
    <lineage>
        <taxon>Bacteria</taxon>
        <taxon>Pseudomonadati</taxon>
        <taxon>Pseudomonadota</taxon>
        <taxon>Alphaproteobacteria</taxon>
        <taxon>Sphingomonadales</taxon>
        <taxon>Sphingomonadaceae</taxon>
        <taxon>Novosphingobium</taxon>
    </lineage>
</organism>
<dbReference type="InterPro" id="IPR036942">
    <property type="entry name" value="Beta-barrel_TonB_sf"/>
</dbReference>
<dbReference type="InterPro" id="IPR037066">
    <property type="entry name" value="Plug_dom_sf"/>
</dbReference>
<keyword evidence="16" id="KW-1185">Reference proteome</keyword>
<evidence type="ECO:0000256" key="5">
    <source>
        <dbReference type="ARBA" id="ARBA00022729"/>
    </source>
</evidence>
<sequence>MRLQAFLTTAASTLALGIAAAASTSAHAQSTGSVEFETGEIVVTGIYESAVGGVEIPNTPKAKQVLDDEIIRRQRPGQTANDIVNLVPGVSFQNNDPWGSSGGTFTIRGFSDDRISQTLDGLPLNDSGNYALYTNQQVDPEILAEINVNLGVTDVDSPTASATGGTINLRTKVPEDEFKLTASISYGNIIAPGAGDRPYIRGFGMIDTGDLTGMGTKAFFSASYVRYDNPFNNYGVVDKQQYNGRIFQELGSNGDFIAVAGHYNQNRNNFFGSFSVSGFPTTKRGRYYEINYPCTVDTPTPGVRDVDNNCGAEFDRRYNPSNTGNIRGSSRFTLMDGLILTVDPSFQYVKANGGGDEELLEQTRSYNGVEYTGFLRGGYYFGRDLNGDGDTLDEVTGHDPSQTKTRRYGVIASLAYDINPDHRVRVAYTWDRARHRQTGATSVALPNGEIADVFPINDPLVTADGFVLNKRNRLSYAILHQVSGEYRGNFGPLTAVLGLRAPFFKRELNQYCYTTSASGFLDCFDNQDPAAYEAANPRAAPPQSRSYKYDKLLPNVGIVYNVTDDASIFANYAKGLSVPGTDPLYDSLFFPNVAEARPVPETTDSFDAGVRFQTGTVQAQLAGWYTKYKNRLASAYDPVLDETVYRNLGSVDKYGIDGSVAWQPTPNTFLYVFGSWYDSEIKEDILTADGVIPTGGKKESGAPVFTLGARGEVTFGDFSLGAQAKHTGKRYLNDANLVLEPLGRTADGYTLVDLDLRYKLAESPMGGDVAIQLNVTNLFDEFYVSGFDGSLDSSPFLQIGAPRAFSVAILFGY</sequence>
<evidence type="ECO:0000256" key="6">
    <source>
        <dbReference type="ARBA" id="ARBA00023077"/>
    </source>
</evidence>
<dbReference type="SUPFAM" id="SSF56935">
    <property type="entry name" value="Porins"/>
    <property type="match status" value="1"/>
</dbReference>
<reference evidence="15 16" key="1">
    <citation type="submission" date="2020-07" db="EMBL/GenBank/DDBJ databases">
        <title>Genomic Encyclopedia of Type Strains, Phase IV (KMG-IV): sequencing the most valuable type-strain genomes for metagenomic binning, comparative biology and taxonomic classification.</title>
        <authorList>
            <person name="Goeker M."/>
        </authorList>
    </citation>
    <scope>NUCLEOTIDE SEQUENCE [LARGE SCALE GENOMIC DNA]</scope>
    <source>
        <strain evidence="15 16">DSM 29043</strain>
    </source>
</reference>
<keyword evidence="4 10" id="KW-0812">Transmembrane</keyword>
<dbReference type="RefSeq" id="WP_179408259.1">
    <property type="nucleotide sequence ID" value="NZ_BMGF01000005.1"/>
</dbReference>
<dbReference type="Gene3D" id="2.40.170.20">
    <property type="entry name" value="TonB-dependent receptor, beta-barrel domain"/>
    <property type="match status" value="1"/>
</dbReference>
<evidence type="ECO:0000256" key="3">
    <source>
        <dbReference type="ARBA" id="ARBA00022452"/>
    </source>
</evidence>
<evidence type="ECO:0000256" key="8">
    <source>
        <dbReference type="ARBA" id="ARBA00023170"/>
    </source>
</evidence>
<evidence type="ECO:0000256" key="12">
    <source>
        <dbReference type="SAM" id="SignalP"/>
    </source>
</evidence>
<evidence type="ECO:0000256" key="4">
    <source>
        <dbReference type="ARBA" id="ARBA00022692"/>
    </source>
</evidence>
<dbReference type="PANTHER" id="PTHR30069:SF29">
    <property type="entry name" value="HEMOGLOBIN AND HEMOGLOBIN-HAPTOGLOBIN-BINDING PROTEIN 1-RELATED"/>
    <property type="match status" value="1"/>
</dbReference>
<comment type="subcellular location">
    <subcellularLocation>
        <location evidence="1 10">Cell outer membrane</location>
        <topology evidence="1 10">Multi-pass membrane protein</topology>
    </subcellularLocation>
</comment>
<gene>
    <name evidence="15" type="ORF">FHS75_002755</name>
</gene>
<dbReference type="PROSITE" id="PS52016">
    <property type="entry name" value="TONB_DEPENDENT_REC_3"/>
    <property type="match status" value="1"/>
</dbReference>
<dbReference type="Pfam" id="PF00593">
    <property type="entry name" value="TonB_dep_Rec_b-barrel"/>
    <property type="match status" value="1"/>
</dbReference>
<evidence type="ECO:0000256" key="10">
    <source>
        <dbReference type="PROSITE-ProRule" id="PRU01360"/>
    </source>
</evidence>
<evidence type="ECO:0000256" key="1">
    <source>
        <dbReference type="ARBA" id="ARBA00004571"/>
    </source>
</evidence>
<evidence type="ECO:0000259" key="14">
    <source>
        <dbReference type="Pfam" id="PF07715"/>
    </source>
</evidence>
<accession>A0A7Y9XXH8</accession>